<evidence type="ECO:0000256" key="3">
    <source>
        <dbReference type="ARBA" id="ARBA00022692"/>
    </source>
</evidence>
<keyword evidence="3 7" id="KW-0812">Transmembrane</keyword>
<dbReference type="PANTHER" id="PTHR45820:SF4">
    <property type="entry name" value="ZINC TRANSPORTER 63C, ISOFORM F"/>
    <property type="match status" value="1"/>
</dbReference>
<evidence type="ECO:0000256" key="1">
    <source>
        <dbReference type="ARBA" id="ARBA00004141"/>
    </source>
</evidence>
<keyword evidence="5 7" id="KW-1133">Transmembrane helix</keyword>
<dbReference type="GO" id="GO:0016020">
    <property type="term" value="C:membrane"/>
    <property type="evidence" value="ECO:0007669"/>
    <property type="project" value="UniProtKB-SubCell"/>
</dbReference>
<evidence type="ECO:0000256" key="5">
    <source>
        <dbReference type="ARBA" id="ARBA00022989"/>
    </source>
</evidence>
<comment type="similarity">
    <text evidence="2">Belongs to the cation diffusion facilitator (CDF) transporter (TC 2.A.4) family. SLC30A subfamily.</text>
</comment>
<dbReference type="NCBIfam" id="TIGR01297">
    <property type="entry name" value="CDF"/>
    <property type="match status" value="1"/>
</dbReference>
<keyword evidence="6 7" id="KW-0472">Membrane</keyword>
<dbReference type="InterPro" id="IPR027469">
    <property type="entry name" value="Cation_efflux_TMD_sf"/>
</dbReference>
<dbReference type="InterPro" id="IPR058533">
    <property type="entry name" value="Cation_efflux_TM"/>
</dbReference>
<evidence type="ECO:0000313" key="9">
    <source>
        <dbReference type="EMBL" id="OAF66773.1"/>
    </source>
</evidence>
<feature type="domain" description="Cation efflux protein transmembrane" evidence="8">
    <location>
        <begin position="2"/>
        <end position="258"/>
    </location>
</feature>
<protein>
    <recommendedName>
        <fullName evidence="8">Cation efflux protein transmembrane domain-containing protein</fullName>
    </recommendedName>
</protein>
<organism evidence="9 10">
    <name type="scientific">Intoshia linei</name>
    <dbReference type="NCBI Taxonomy" id="1819745"/>
    <lineage>
        <taxon>Eukaryota</taxon>
        <taxon>Metazoa</taxon>
        <taxon>Spiralia</taxon>
        <taxon>Lophotrochozoa</taxon>
        <taxon>Mesozoa</taxon>
        <taxon>Orthonectida</taxon>
        <taxon>Rhopaluridae</taxon>
        <taxon>Intoshia</taxon>
    </lineage>
</organism>
<evidence type="ECO:0000313" key="10">
    <source>
        <dbReference type="Proteomes" id="UP000078046"/>
    </source>
</evidence>
<feature type="transmembrane region" description="Helical" evidence="7">
    <location>
        <begin position="116"/>
        <end position="138"/>
    </location>
</feature>
<comment type="subcellular location">
    <subcellularLocation>
        <location evidence="1">Membrane</location>
        <topology evidence="1">Multi-pass membrane protein</topology>
    </subcellularLocation>
</comment>
<dbReference type="PANTHER" id="PTHR45820">
    <property type="entry name" value="FI23527P1"/>
    <property type="match status" value="1"/>
</dbReference>
<accession>A0A177AZH5</accession>
<reference evidence="9 10" key="1">
    <citation type="submission" date="2016-04" db="EMBL/GenBank/DDBJ databases">
        <title>The genome of Intoshia linei affirms orthonectids as highly simplified spiralians.</title>
        <authorList>
            <person name="Mikhailov K.V."/>
            <person name="Slusarev G.S."/>
            <person name="Nikitin M.A."/>
            <person name="Logacheva M.D."/>
            <person name="Penin A."/>
            <person name="Aleoshin V."/>
            <person name="Panchin Y.V."/>
        </authorList>
    </citation>
    <scope>NUCLEOTIDE SEQUENCE [LARGE SCALE GENOMIC DNA]</scope>
    <source>
        <strain evidence="9">Intl2013</strain>
        <tissue evidence="9">Whole animal</tissue>
    </source>
</reference>
<dbReference type="GO" id="GO:0006882">
    <property type="term" value="P:intracellular zinc ion homeostasis"/>
    <property type="evidence" value="ECO:0007669"/>
    <property type="project" value="TreeGrafter"/>
</dbReference>
<sequence length="341" mass="39452">MILLSFTYFVVELVFGHYSNTLSLISDAYHMFGDVFSFCIGLFALMYSKKSSSSYSYGRSRSIILGGLINAIFMMTLCWTIMIEIFIKIFSIYTILNYNGEDNVEMERVYFIQKKNFLSILWVAILGLIINIIGFFVINHSDHSHGSPNTEKNDKSTNEEIIVMQKLKTNSTKPNCCKKITNFIKNYRVNPNLNIRGVLLHILGDIMGSVMVIINAIIMLQLDYEWVQYFDPICSSIIVVILMIATIPIIRKTCRILMQKAPDRYNLKQIKTDLINEIPQIVKIESVHIWSLDGQKNISTISIILYDNFKLLEILCKKEIRNFFAIRNLDNINIEINYIQK</sequence>
<feature type="transmembrane region" description="Helical" evidence="7">
    <location>
        <begin position="226"/>
        <end position="250"/>
    </location>
</feature>
<feature type="transmembrane region" description="Helical" evidence="7">
    <location>
        <begin position="68"/>
        <end position="96"/>
    </location>
</feature>
<dbReference type="AlphaFoldDB" id="A0A177AZH5"/>
<proteinExistence type="inferred from homology"/>
<evidence type="ECO:0000256" key="2">
    <source>
        <dbReference type="ARBA" id="ARBA00008873"/>
    </source>
</evidence>
<dbReference type="Proteomes" id="UP000078046">
    <property type="component" value="Unassembled WGS sequence"/>
</dbReference>
<evidence type="ECO:0000256" key="7">
    <source>
        <dbReference type="SAM" id="Phobius"/>
    </source>
</evidence>
<dbReference type="Pfam" id="PF01545">
    <property type="entry name" value="Cation_efflux"/>
    <property type="match status" value="1"/>
</dbReference>
<dbReference type="InterPro" id="IPR002524">
    <property type="entry name" value="Cation_efflux"/>
</dbReference>
<comment type="caution">
    <text evidence="9">The sequence shown here is derived from an EMBL/GenBank/DDBJ whole genome shotgun (WGS) entry which is preliminary data.</text>
</comment>
<evidence type="ECO:0000256" key="4">
    <source>
        <dbReference type="ARBA" id="ARBA00022833"/>
    </source>
</evidence>
<dbReference type="OrthoDB" id="29444at2759"/>
<evidence type="ECO:0000259" key="8">
    <source>
        <dbReference type="Pfam" id="PF01545"/>
    </source>
</evidence>
<feature type="transmembrane region" description="Helical" evidence="7">
    <location>
        <begin position="198"/>
        <end position="220"/>
    </location>
</feature>
<name>A0A177AZH5_9BILA</name>
<keyword evidence="10" id="KW-1185">Reference proteome</keyword>
<dbReference type="SUPFAM" id="SSF161111">
    <property type="entry name" value="Cation efflux protein transmembrane domain-like"/>
    <property type="match status" value="1"/>
</dbReference>
<dbReference type="EMBL" id="LWCA01000834">
    <property type="protein sequence ID" value="OAF66773.1"/>
    <property type="molecule type" value="Genomic_DNA"/>
</dbReference>
<gene>
    <name evidence="9" type="ORF">A3Q56_05498</name>
</gene>
<keyword evidence="4" id="KW-0862">Zinc</keyword>
<dbReference type="Gene3D" id="1.20.1510.10">
    <property type="entry name" value="Cation efflux protein transmembrane domain"/>
    <property type="match status" value="1"/>
</dbReference>
<dbReference type="GO" id="GO:0005385">
    <property type="term" value="F:zinc ion transmembrane transporter activity"/>
    <property type="evidence" value="ECO:0007669"/>
    <property type="project" value="TreeGrafter"/>
</dbReference>
<feature type="transmembrane region" description="Helical" evidence="7">
    <location>
        <begin position="28"/>
        <end position="47"/>
    </location>
</feature>
<evidence type="ECO:0000256" key="6">
    <source>
        <dbReference type="ARBA" id="ARBA00023136"/>
    </source>
</evidence>